<keyword evidence="3" id="KW-1185">Reference proteome</keyword>
<dbReference type="OrthoDB" id="2178790at2"/>
<dbReference type="eggNOG" id="ENOG5032D0T">
    <property type="taxonomic scope" value="Bacteria"/>
</dbReference>
<evidence type="ECO:0000313" key="3">
    <source>
        <dbReference type="Proteomes" id="UP000013782"/>
    </source>
</evidence>
<dbReference type="EMBL" id="AJAQ01000050">
    <property type="protein sequence ID" value="EOH86687.1"/>
    <property type="molecule type" value="Genomic_DNA"/>
</dbReference>
<organism evidence="2 3">
    <name type="scientific">Enterococcus pallens ATCC BAA-351</name>
    <dbReference type="NCBI Taxonomy" id="1158607"/>
    <lineage>
        <taxon>Bacteria</taxon>
        <taxon>Bacillati</taxon>
        <taxon>Bacillota</taxon>
        <taxon>Bacilli</taxon>
        <taxon>Lactobacillales</taxon>
        <taxon>Enterococcaceae</taxon>
        <taxon>Enterococcus</taxon>
    </lineage>
</organism>
<dbReference type="PATRIC" id="fig|1158607.3.peg.5111"/>
<keyword evidence="1" id="KW-0175">Coiled coil</keyword>
<gene>
    <name evidence="2" type="ORF">UAU_05132</name>
</gene>
<dbReference type="HOGENOM" id="CLU_753850_0_0_9"/>
<dbReference type="RefSeq" id="WP_010760055.1">
    <property type="nucleotide sequence ID" value="NZ_ASWD01000003.1"/>
</dbReference>
<name>R2PQ71_9ENTE</name>
<dbReference type="Proteomes" id="UP000013782">
    <property type="component" value="Unassembled WGS sequence"/>
</dbReference>
<reference evidence="2 3" key="1">
    <citation type="submission" date="2013-02" db="EMBL/GenBank/DDBJ databases">
        <title>The Genome Sequence of Enterococcus pallens BAA-351.</title>
        <authorList>
            <consortium name="The Broad Institute Genome Sequencing Platform"/>
            <consortium name="The Broad Institute Genome Sequencing Center for Infectious Disease"/>
            <person name="Earl A.M."/>
            <person name="Gilmore M.S."/>
            <person name="Lebreton F."/>
            <person name="Walker B."/>
            <person name="Young S.K."/>
            <person name="Zeng Q."/>
            <person name="Gargeya S."/>
            <person name="Fitzgerald M."/>
            <person name="Haas B."/>
            <person name="Abouelleil A."/>
            <person name="Alvarado L."/>
            <person name="Arachchi H.M."/>
            <person name="Berlin A.M."/>
            <person name="Chapman S.B."/>
            <person name="Dewar J."/>
            <person name="Goldberg J."/>
            <person name="Griggs A."/>
            <person name="Gujja S."/>
            <person name="Hansen M."/>
            <person name="Howarth C."/>
            <person name="Imamovic A."/>
            <person name="Larimer J."/>
            <person name="McCowan C."/>
            <person name="Murphy C."/>
            <person name="Neiman D."/>
            <person name="Pearson M."/>
            <person name="Priest M."/>
            <person name="Roberts A."/>
            <person name="Saif S."/>
            <person name="Shea T."/>
            <person name="Sisk P."/>
            <person name="Sykes S."/>
            <person name="Wortman J."/>
            <person name="Nusbaum C."/>
            <person name="Birren B."/>
        </authorList>
    </citation>
    <scope>NUCLEOTIDE SEQUENCE [LARGE SCALE GENOMIC DNA]</scope>
    <source>
        <strain evidence="2 3">ATCC BAA-351</strain>
    </source>
</reference>
<dbReference type="AlphaFoldDB" id="R2PQ71"/>
<dbReference type="STRING" id="160454.RV10_GL003336"/>
<feature type="coiled-coil region" evidence="1">
    <location>
        <begin position="156"/>
        <end position="225"/>
    </location>
</feature>
<accession>R2PQ71</accession>
<protein>
    <submittedName>
        <fullName evidence="2">Uncharacterized protein</fullName>
    </submittedName>
</protein>
<comment type="caution">
    <text evidence="2">The sequence shown here is derived from an EMBL/GenBank/DDBJ whole genome shotgun (WGS) entry which is preliminary data.</text>
</comment>
<evidence type="ECO:0000313" key="2">
    <source>
        <dbReference type="EMBL" id="EOH86687.1"/>
    </source>
</evidence>
<evidence type="ECO:0000256" key="1">
    <source>
        <dbReference type="SAM" id="Coils"/>
    </source>
</evidence>
<proteinExistence type="predicted"/>
<sequence>MACTSCGKKRSGGSVVGCCTLNSMDEQTPLEKIRNGDDEFCFIEITNAICESLKNDEGIHPSATHSNTDCEDLSALNDLAIARLHNALMVLNICDVDEYKCWLDSLVSWQWNVDKAIICAICGLWENIHDLWDEIEDLWKEIDKIWKEFALVWAAINAIISRINIIENDIKNIKQKIVNIETEINKLWNDSSSIWQNIGDIINVTNQLKDTDKSLQNQINAIKNKLPGGFSTLVTKEIWRGVGHAGNNLTLSESALNFDAIRVSFNVGGAQYSVDIQPGYLQHDAANVATYSGMDFSGTNKLEGSAGLKATNAAMDVLNVVPSKSNLVWTNLTNGNIDRFFQGTACNGQVGECIISRIEGVKKIDYA</sequence>